<keyword evidence="4" id="KW-1185">Reference proteome</keyword>
<evidence type="ECO:0000259" key="2">
    <source>
        <dbReference type="PROSITE" id="PS50878"/>
    </source>
</evidence>
<dbReference type="PANTHER" id="PTHR21301">
    <property type="entry name" value="REVERSE TRANSCRIPTASE"/>
    <property type="match status" value="1"/>
</dbReference>
<evidence type="ECO:0000313" key="3">
    <source>
        <dbReference type="EMBL" id="PNF32269.1"/>
    </source>
</evidence>
<dbReference type="InParanoid" id="A0A2J7QUL0"/>
<proteinExistence type="predicted"/>
<keyword evidence="1" id="KW-0472">Membrane</keyword>
<keyword evidence="1" id="KW-1133">Transmembrane helix</keyword>
<dbReference type="EMBL" id="NEVH01010534">
    <property type="protein sequence ID" value="PNF32269.1"/>
    <property type="molecule type" value="Genomic_DNA"/>
</dbReference>
<reference evidence="3 4" key="1">
    <citation type="submission" date="2017-12" db="EMBL/GenBank/DDBJ databases">
        <title>Hemimetabolous genomes reveal molecular basis of termite eusociality.</title>
        <authorList>
            <person name="Harrison M.C."/>
            <person name="Jongepier E."/>
            <person name="Robertson H.M."/>
            <person name="Arning N."/>
            <person name="Bitard-Feildel T."/>
            <person name="Chao H."/>
            <person name="Childers C.P."/>
            <person name="Dinh H."/>
            <person name="Doddapaneni H."/>
            <person name="Dugan S."/>
            <person name="Gowin J."/>
            <person name="Greiner C."/>
            <person name="Han Y."/>
            <person name="Hu H."/>
            <person name="Hughes D.S.T."/>
            <person name="Huylmans A.-K."/>
            <person name="Kemena C."/>
            <person name="Kremer L.P.M."/>
            <person name="Lee S.L."/>
            <person name="Lopez-Ezquerra A."/>
            <person name="Mallet L."/>
            <person name="Monroy-Kuhn J.M."/>
            <person name="Moser A."/>
            <person name="Murali S.C."/>
            <person name="Muzny D.M."/>
            <person name="Otani S."/>
            <person name="Piulachs M.-D."/>
            <person name="Poelchau M."/>
            <person name="Qu J."/>
            <person name="Schaub F."/>
            <person name="Wada-Katsumata A."/>
            <person name="Worley K.C."/>
            <person name="Xie Q."/>
            <person name="Ylla G."/>
            <person name="Poulsen M."/>
            <person name="Gibbs R.A."/>
            <person name="Schal C."/>
            <person name="Richards S."/>
            <person name="Belles X."/>
            <person name="Korb J."/>
            <person name="Bornberg-Bauer E."/>
        </authorList>
    </citation>
    <scope>NUCLEOTIDE SEQUENCE [LARGE SCALE GENOMIC DNA]</scope>
    <source>
        <tissue evidence="3">Whole body</tissue>
    </source>
</reference>
<dbReference type="PROSITE" id="PS50878">
    <property type="entry name" value="RT_POL"/>
    <property type="match status" value="1"/>
</dbReference>
<dbReference type="SUPFAM" id="SSF56672">
    <property type="entry name" value="DNA/RNA polymerases"/>
    <property type="match status" value="1"/>
</dbReference>
<feature type="transmembrane region" description="Helical" evidence="1">
    <location>
        <begin position="242"/>
        <end position="263"/>
    </location>
</feature>
<dbReference type="Pfam" id="PF26215">
    <property type="entry name" value="HTH_animal"/>
    <property type="match status" value="1"/>
</dbReference>
<dbReference type="InterPro" id="IPR000477">
    <property type="entry name" value="RT_dom"/>
</dbReference>
<dbReference type="InterPro" id="IPR058912">
    <property type="entry name" value="HTH_animal"/>
</dbReference>
<dbReference type="STRING" id="105785.A0A2J7QUL0"/>
<dbReference type="OrthoDB" id="10018421at2759"/>
<organism evidence="3 4">
    <name type="scientific">Cryptotermes secundus</name>
    <dbReference type="NCBI Taxonomy" id="105785"/>
    <lineage>
        <taxon>Eukaryota</taxon>
        <taxon>Metazoa</taxon>
        <taxon>Ecdysozoa</taxon>
        <taxon>Arthropoda</taxon>
        <taxon>Hexapoda</taxon>
        <taxon>Insecta</taxon>
        <taxon>Pterygota</taxon>
        <taxon>Neoptera</taxon>
        <taxon>Polyneoptera</taxon>
        <taxon>Dictyoptera</taxon>
        <taxon>Blattodea</taxon>
        <taxon>Blattoidea</taxon>
        <taxon>Termitoidae</taxon>
        <taxon>Kalotermitidae</taxon>
        <taxon>Cryptotermitinae</taxon>
        <taxon>Cryptotermes</taxon>
    </lineage>
</organism>
<protein>
    <recommendedName>
        <fullName evidence="2">Reverse transcriptase domain-containing protein</fullName>
    </recommendedName>
</protein>
<name>A0A2J7QUL0_9NEOP</name>
<accession>A0A2J7QUL0</accession>
<dbReference type="CDD" id="cd00304">
    <property type="entry name" value="RT_like"/>
    <property type="match status" value="1"/>
</dbReference>
<comment type="caution">
    <text evidence="3">The sequence shown here is derived from an EMBL/GenBank/DDBJ whole genome shotgun (WGS) entry which is preliminary data.</text>
</comment>
<dbReference type="GO" id="GO:0071897">
    <property type="term" value="P:DNA biosynthetic process"/>
    <property type="evidence" value="ECO:0007669"/>
    <property type="project" value="UniProtKB-ARBA"/>
</dbReference>
<keyword evidence="1" id="KW-0812">Transmembrane</keyword>
<evidence type="ECO:0000256" key="1">
    <source>
        <dbReference type="SAM" id="Phobius"/>
    </source>
</evidence>
<feature type="domain" description="Reverse transcriptase" evidence="2">
    <location>
        <begin position="1"/>
        <end position="136"/>
    </location>
</feature>
<dbReference type="AlphaFoldDB" id="A0A2J7QUL0"/>
<dbReference type="InterPro" id="IPR043502">
    <property type="entry name" value="DNA/RNA_pol_sf"/>
</dbReference>
<evidence type="ECO:0000313" key="4">
    <source>
        <dbReference type="Proteomes" id="UP000235965"/>
    </source>
</evidence>
<gene>
    <name evidence="3" type="ORF">B7P43_G17608</name>
</gene>
<sequence>MELLEVCLRTTYFQVDDKFFQQKDGMAMGNSLSPIVSNIFMEHFEKLALDSAPYKPSLWLRYVDDTFVVWPHGPERLQTFFDHLNRVRPSICFTMETESNNAISFLDVLVIREKTALATQVYRKPTHTGQYLNFNSNHSLHVKRGLINSLHDRASTICQDRRDLVREINNLRHDLQLNGYPIGFIDSVINSKGSSRPKKEESPLCSVYIPYVKGEPIPSAHCLWGPLRAATAATGHTRFSYLSYYLSLVRGAFYVITPLFFVIRLKHAVSSAWKVIVYGRLAP</sequence>
<dbReference type="Proteomes" id="UP000235965">
    <property type="component" value="Unassembled WGS sequence"/>
</dbReference>
<dbReference type="PANTHER" id="PTHR21301:SF10">
    <property type="entry name" value="REVERSE TRANSCRIPTASE DOMAIN-CONTAINING PROTEIN"/>
    <property type="match status" value="1"/>
</dbReference>